<dbReference type="InterPro" id="IPR056924">
    <property type="entry name" value="SH3_Tf2-1"/>
</dbReference>
<dbReference type="EMBL" id="BSYR01000034">
    <property type="protein sequence ID" value="GMI99174.1"/>
    <property type="molecule type" value="Genomic_DNA"/>
</dbReference>
<evidence type="ECO:0000313" key="3">
    <source>
        <dbReference type="Proteomes" id="UP001165190"/>
    </source>
</evidence>
<comment type="caution">
    <text evidence="2">The sequence shown here is derived from an EMBL/GenBank/DDBJ whole genome shotgun (WGS) entry which is preliminary data.</text>
</comment>
<reference evidence="2" key="1">
    <citation type="submission" date="2023-05" db="EMBL/GenBank/DDBJ databases">
        <title>Genome and transcriptome analyses reveal genes involved in the formation of fine ridges on petal epidermal cells in Hibiscus trionum.</title>
        <authorList>
            <person name="Koshimizu S."/>
            <person name="Masuda S."/>
            <person name="Ishii T."/>
            <person name="Shirasu K."/>
            <person name="Hoshino A."/>
            <person name="Arita M."/>
        </authorList>
    </citation>
    <scope>NUCLEOTIDE SEQUENCE</scope>
    <source>
        <strain evidence="2">Hamamatsu line</strain>
    </source>
</reference>
<dbReference type="OrthoDB" id="5554229at2759"/>
<proteinExistence type="predicted"/>
<keyword evidence="3" id="KW-1185">Reference proteome</keyword>
<name>A0A9W7IN78_HIBTR</name>
<dbReference type="PANTHER" id="PTHR46148">
    <property type="entry name" value="CHROMO DOMAIN-CONTAINING PROTEIN"/>
    <property type="match status" value="1"/>
</dbReference>
<dbReference type="Pfam" id="PF24626">
    <property type="entry name" value="SH3_Tf2-1"/>
    <property type="match status" value="1"/>
</dbReference>
<sequence>MDFIEGLPNSKKKDCIFVVVDRLSNVARNCQKLAPRWFGSFLITDRVGKVAYRLELPIGSRVHIVFHVSQLKKQIGNETAQPQLPLMDSDGSISKEPVKILDLRIGKRGIRATIEVLVEWTNSFPEDAT</sequence>
<evidence type="ECO:0000259" key="1">
    <source>
        <dbReference type="Pfam" id="PF24626"/>
    </source>
</evidence>
<dbReference type="AlphaFoldDB" id="A0A9W7IN78"/>
<organism evidence="2 3">
    <name type="scientific">Hibiscus trionum</name>
    <name type="common">Flower of an hour</name>
    <dbReference type="NCBI Taxonomy" id="183268"/>
    <lineage>
        <taxon>Eukaryota</taxon>
        <taxon>Viridiplantae</taxon>
        <taxon>Streptophyta</taxon>
        <taxon>Embryophyta</taxon>
        <taxon>Tracheophyta</taxon>
        <taxon>Spermatophyta</taxon>
        <taxon>Magnoliopsida</taxon>
        <taxon>eudicotyledons</taxon>
        <taxon>Gunneridae</taxon>
        <taxon>Pentapetalae</taxon>
        <taxon>rosids</taxon>
        <taxon>malvids</taxon>
        <taxon>Malvales</taxon>
        <taxon>Malvaceae</taxon>
        <taxon>Malvoideae</taxon>
        <taxon>Hibiscus</taxon>
    </lineage>
</organism>
<evidence type="ECO:0000313" key="2">
    <source>
        <dbReference type="EMBL" id="GMI99174.1"/>
    </source>
</evidence>
<accession>A0A9W7IN78</accession>
<dbReference type="PANTHER" id="PTHR46148:SF52">
    <property type="entry name" value="OS04G0603800 PROTEIN"/>
    <property type="match status" value="1"/>
</dbReference>
<dbReference type="Proteomes" id="UP001165190">
    <property type="component" value="Unassembled WGS sequence"/>
</dbReference>
<feature type="domain" description="Tf2-1-like SH3-like" evidence="1">
    <location>
        <begin position="14"/>
        <end position="73"/>
    </location>
</feature>
<gene>
    <name evidence="2" type="ORF">HRI_003586700</name>
</gene>
<protein>
    <recommendedName>
        <fullName evidence="1">Tf2-1-like SH3-like domain-containing protein</fullName>
    </recommendedName>
</protein>